<evidence type="ECO:0000256" key="1">
    <source>
        <dbReference type="SAM" id="MobiDB-lite"/>
    </source>
</evidence>
<dbReference type="AlphaFoldDB" id="A0A183Q120"/>
<reference evidence="2 3" key="1">
    <citation type="submission" date="2018-11" db="EMBL/GenBank/DDBJ databases">
        <authorList>
            <consortium name="Pathogen Informatics"/>
        </authorList>
    </citation>
    <scope>NUCLEOTIDE SEQUENCE [LARGE SCALE GENOMIC DNA]</scope>
    <source>
        <strain>Denwood</strain>
        <strain evidence="3">Zambia</strain>
    </source>
</reference>
<gene>
    <name evidence="2" type="ORF">SMTD_LOCUS20307</name>
</gene>
<organism evidence="2 3">
    <name type="scientific">Schistosoma mattheei</name>
    <dbReference type="NCBI Taxonomy" id="31246"/>
    <lineage>
        <taxon>Eukaryota</taxon>
        <taxon>Metazoa</taxon>
        <taxon>Spiralia</taxon>
        <taxon>Lophotrochozoa</taxon>
        <taxon>Platyhelminthes</taxon>
        <taxon>Trematoda</taxon>
        <taxon>Digenea</taxon>
        <taxon>Strigeidida</taxon>
        <taxon>Schistosomatoidea</taxon>
        <taxon>Schistosomatidae</taxon>
        <taxon>Schistosoma</taxon>
    </lineage>
</organism>
<evidence type="ECO:0000313" key="3">
    <source>
        <dbReference type="Proteomes" id="UP000269396"/>
    </source>
</evidence>
<name>A0A183Q120_9TREM</name>
<evidence type="ECO:0000313" key="2">
    <source>
        <dbReference type="EMBL" id="VDP82102.1"/>
    </source>
</evidence>
<keyword evidence="3" id="KW-1185">Reference proteome</keyword>
<proteinExistence type="predicted"/>
<protein>
    <submittedName>
        <fullName evidence="2">Uncharacterized protein</fullName>
    </submittedName>
</protein>
<dbReference type="EMBL" id="UZAL01044106">
    <property type="protein sequence ID" value="VDP82102.1"/>
    <property type="molecule type" value="Genomic_DNA"/>
</dbReference>
<accession>A0A183Q120</accession>
<sequence length="96" mass="10772">MARKGERVSVSEDDDEDIYDPKSRGFCRACVDLSKFGLTKAKEMVSKPSVVPELANNARRGVLWNDIRTTCPSHRGRCFKMVIPNGLSSLRPNTRC</sequence>
<feature type="region of interest" description="Disordered" evidence="1">
    <location>
        <begin position="1"/>
        <end position="21"/>
    </location>
</feature>
<dbReference type="Proteomes" id="UP000269396">
    <property type="component" value="Unassembled WGS sequence"/>
</dbReference>
<feature type="compositionally biased region" description="Basic and acidic residues" evidence="1">
    <location>
        <begin position="1"/>
        <end position="10"/>
    </location>
</feature>